<organism evidence="1 2">
    <name type="scientific">Strongyloides venezuelensis</name>
    <name type="common">Threadworm</name>
    <dbReference type="NCBI Taxonomy" id="75913"/>
    <lineage>
        <taxon>Eukaryota</taxon>
        <taxon>Metazoa</taxon>
        <taxon>Ecdysozoa</taxon>
        <taxon>Nematoda</taxon>
        <taxon>Chromadorea</taxon>
        <taxon>Rhabditida</taxon>
        <taxon>Tylenchina</taxon>
        <taxon>Panagrolaimomorpha</taxon>
        <taxon>Strongyloidoidea</taxon>
        <taxon>Strongyloididae</taxon>
        <taxon>Strongyloides</taxon>
    </lineage>
</organism>
<protein>
    <submittedName>
        <fullName evidence="2">Uncharacterized protein</fullName>
    </submittedName>
</protein>
<evidence type="ECO:0000313" key="2">
    <source>
        <dbReference type="WBParaSite" id="SVE_1796000.1"/>
    </source>
</evidence>
<proteinExistence type="predicted"/>
<dbReference type="WBParaSite" id="SVE_1796000.1">
    <property type="protein sequence ID" value="SVE_1796000.1"/>
    <property type="gene ID" value="SVE_1796000"/>
</dbReference>
<dbReference type="AlphaFoldDB" id="A0A0K0FZT0"/>
<accession>A0A0K0FZT0</accession>
<sequence length="129" mass="14332">MNNNLLTPWMPVRILIGQLNSGSEKKEPLRIDNIFDVCGSDLCRINNSKDPDFKPFPAEVMYNRVANKARNCEYSCLYGVSISKQANVGKAVVAVVKTLFTPNMLLKALATGILEFVPLEFNAVSKKHS</sequence>
<keyword evidence="1" id="KW-1185">Reference proteome</keyword>
<dbReference type="Proteomes" id="UP000035680">
    <property type="component" value="Unassembled WGS sequence"/>
</dbReference>
<dbReference type="Gene3D" id="3.90.1720.10">
    <property type="entry name" value="endopeptidase domain like (from Nostoc punctiforme)"/>
    <property type="match status" value="1"/>
</dbReference>
<reference evidence="1" key="1">
    <citation type="submission" date="2014-07" db="EMBL/GenBank/DDBJ databases">
        <authorList>
            <person name="Martin A.A"/>
            <person name="De Silva N."/>
        </authorList>
    </citation>
    <scope>NUCLEOTIDE SEQUENCE</scope>
</reference>
<name>A0A0K0FZT0_STRVS</name>
<reference evidence="2" key="2">
    <citation type="submission" date="2015-08" db="UniProtKB">
        <authorList>
            <consortium name="WormBaseParasite"/>
        </authorList>
    </citation>
    <scope>IDENTIFICATION</scope>
</reference>
<evidence type="ECO:0000313" key="1">
    <source>
        <dbReference type="Proteomes" id="UP000035680"/>
    </source>
</evidence>